<evidence type="ECO:0000256" key="2">
    <source>
        <dbReference type="SAM" id="Phobius"/>
    </source>
</evidence>
<evidence type="ECO:0000313" key="5">
    <source>
        <dbReference type="Proteomes" id="UP001178507"/>
    </source>
</evidence>
<evidence type="ECO:0000313" key="4">
    <source>
        <dbReference type="EMBL" id="CAJ1406996.1"/>
    </source>
</evidence>
<gene>
    <name evidence="4" type="ORF">EVOR1521_LOCUS28808</name>
</gene>
<accession>A0AA36JKZ8</accession>
<proteinExistence type="predicted"/>
<dbReference type="AlphaFoldDB" id="A0AA36JKZ8"/>
<dbReference type="GO" id="GO:0099604">
    <property type="term" value="F:ligand-gated calcium channel activity"/>
    <property type="evidence" value="ECO:0007669"/>
    <property type="project" value="TreeGrafter"/>
</dbReference>
<sequence>MAPGGLGEASVIRKRSNKNHLTVKYTDGGPVIKSPTAAESEDAIREEPQPRKRPTFRQVATAVCGNVKFKKQKKAGPLDVAQMELSFHRTVSKSSVCTLAARLRKSLPKFGEIQFQSGLMTRYCIVGPDTQPQKFVDLIIRSAGVWDLEAPRLLLSIVGGAGEMNLDPAVEAHFCEGLVGAAKQTHGWVITGGTNSGVMDLVGRAMHRHDARRTVPCIGITPFGALKDCWRSSLDSPEAGPDCGVVEAPLTKNDSDEMPSLQEHHTHVVLVDAGKRRQEAFGTEVDMREALERYVATSTMFRKRSRSCCLSRGTGSGGLDAADIPTSPSFVHRERVLRVMIVVNGGPVSFTLMDKAIQNGCPVVVCNNSGRAADFIASLKLGQLTDYEEAWKKHMTAPPDVKSGLRGVRCGVEALQRIVASSCVTVYTTNDRLEDVILEAVRQQVLAQDLSDEELETSLERLLELAVQWGCEKHYVTIARRMVATCGFSKVARFILHNFCNDWSEKEIETAPLMRWLLATYGDSLKRFPLTELSPPGIRWQKAEMQLQPAEVSSLAHLFIWLAENKAPESVTDVLWQCLDYPAHGALAATSVCRQAAERYQAQGSYGETMVGHLLMKRADRFEGMAVRLLSGLDRVDPLEYVFRRSWRWGNHHLISLAHHLECKEFVSQHFYNSAVDLLWVTPTPFAVFAFDKDEHRRQANKVTEPYYEVVWRFSGERRRQLSLRDLFSIPRIKALTHGGSRVTFVLLYSYYVLFASGVEAMLMSLLLLIWGISLGLIEALQLQAKGSVGQYMNIWNALDVCLIFTLLFGISLWWILVPWALSEQMVNSMHALNLLPCYVRLLQIFELSEYFGTLLFTVFGMAQDTTQFLVLLGIISLGFSCSLTPILYPSQSARWSQGVTWGFWAIFGDVELQDTDPNLPWSLKICVSFLQYLLSLASNVLLVNLLIAMLNDTYVANKDSSKREWAFNRVDAVLEFASPEAHILPPPFDILVSLRALCGRAKPVSKKGEDNFCTVTGVVPLGPHEVEISIEVKGGSIQAAESSLLAWVDQDKEVTVMPEEAMTVDRKCNQAVLVFRDVVLSKALRFTFGGKGSGYETVRVYLDQDSWTRALTRMEQRHISFLQQEVLMQEADEPVEQRNEAIVNETNQKMSVAVDEIRNLSKCVADLTEQMRLQVQRNSSLEGEIRELRVALDGKSA</sequence>
<dbReference type="Pfam" id="PF18139">
    <property type="entry name" value="LSDAT_euk"/>
    <property type="match status" value="1"/>
</dbReference>
<organism evidence="4 5">
    <name type="scientific">Effrenium voratum</name>
    <dbReference type="NCBI Taxonomy" id="2562239"/>
    <lineage>
        <taxon>Eukaryota</taxon>
        <taxon>Sar</taxon>
        <taxon>Alveolata</taxon>
        <taxon>Dinophyceae</taxon>
        <taxon>Suessiales</taxon>
        <taxon>Symbiodiniaceae</taxon>
        <taxon>Effrenium</taxon>
    </lineage>
</organism>
<keyword evidence="2" id="KW-0472">Membrane</keyword>
<keyword evidence="2" id="KW-1133">Transmembrane helix</keyword>
<comment type="caution">
    <text evidence="4">The sequence shown here is derived from an EMBL/GenBank/DDBJ whole genome shotgun (WGS) entry which is preliminary data.</text>
</comment>
<dbReference type="EMBL" id="CAUJNA010003653">
    <property type="protein sequence ID" value="CAJ1406996.1"/>
    <property type="molecule type" value="Genomic_DNA"/>
</dbReference>
<dbReference type="GO" id="GO:0005886">
    <property type="term" value="C:plasma membrane"/>
    <property type="evidence" value="ECO:0007669"/>
    <property type="project" value="TreeGrafter"/>
</dbReference>
<dbReference type="InterPro" id="IPR041491">
    <property type="entry name" value="TRPM_SLOG"/>
</dbReference>
<feature type="transmembrane region" description="Helical" evidence="2">
    <location>
        <begin position="842"/>
        <end position="862"/>
    </location>
</feature>
<dbReference type="InterPro" id="IPR050927">
    <property type="entry name" value="TRPM"/>
</dbReference>
<protein>
    <recommendedName>
        <fullName evidence="3">TRPM SLOG domain-containing protein</fullName>
    </recommendedName>
</protein>
<feature type="transmembrane region" description="Helical" evidence="2">
    <location>
        <begin position="798"/>
        <end position="822"/>
    </location>
</feature>
<reference evidence="4" key="1">
    <citation type="submission" date="2023-08" db="EMBL/GenBank/DDBJ databases">
        <authorList>
            <person name="Chen Y."/>
            <person name="Shah S."/>
            <person name="Dougan E. K."/>
            <person name="Thang M."/>
            <person name="Chan C."/>
        </authorList>
    </citation>
    <scope>NUCLEOTIDE SEQUENCE</scope>
</reference>
<dbReference type="PANTHER" id="PTHR13800">
    <property type="entry name" value="TRANSIENT RECEPTOR POTENTIAL CATION CHANNEL, SUBFAMILY M, MEMBER 6"/>
    <property type="match status" value="1"/>
</dbReference>
<feature type="region of interest" description="Disordered" evidence="1">
    <location>
        <begin position="1"/>
        <end position="54"/>
    </location>
</feature>
<feature type="transmembrane region" description="Helical" evidence="2">
    <location>
        <begin position="930"/>
        <end position="951"/>
    </location>
</feature>
<keyword evidence="2" id="KW-0812">Transmembrane</keyword>
<keyword evidence="5" id="KW-1185">Reference proteome</keyword>
<name>A0AA36JKZ8_9DINO</name>
<feature type="transmembrane region" description="Helical" evidence="2">
    <location>
        <begin position="751"/>
        <end position="778"/>
    </location>
</feature>
<evidence type="ECO:0000256" key="1">
    <source>
        <dbReference type="SAM" id="MobiDB-lite"/>
    </source>
</evidence>
<dbReference type="Proteomes" id="UP001178507">
    <property type="component" value="Unassembled WGS sequence"/>
</dbReference>
<feature type="domain" description="TRPM SLOG" evidence="3">
    <location>
        <begin position="122"/>
        <end position="378"/>
    </location>
</feature>
<evidence type="ECO:0000259" key="3">
    <source>
        <dbReference type="Pfam" id="PF18139"/>
    </source>
</evidence>
<feature type="transmembrane region" description="Helical" evidence="2">
    <location>
        <begin position="869"/>
        <end position="889"/>
    </location>
</feature>
<dbReference type="PANTHER" id="PTHR13800:SF12">
    <property type="entry name" value="TRANSIENT RECEPTOR POTENTIAL CATION CHANNEL SUBFAMILY M MEMBER-LIKE 2"/>
    <property type="match status" value="1"/>
</dbReference>